<feature type="region of interest" description="Disordered" evidence="2">
    <location>
        <begin position="309"/>
        <end position="351"/>
    </location>
</feature>
<evidence type="ECO:0000256" key="2">
    <source>
        <dbReference type="SAM" id="MobiDB-lite"/>
    </source>
</evidence>
<keyword evidence="5" id="KW-1185">Reference proteome</keyword>
<dbReference type="OrthoDB" id="5403181at2759"/>
<dbReference type="InterPro" id="IPR023393">
    <property type="entry name" value="START-like_dom_sf"/>
</dbReference>
<feature type="compositionally biased region" description="Acidic residues" evidence="2">
    <location>
        <begin position="427"/>
        <end position="446"/>
    </location>
</feature>
<comment type="caution">
    <text evidence="4">The sequence shown here is derived from an EMBL/GenBank/DDBJ whole genome shotgun (WGS) entry which is preliminary data.</text>
</comment>
<feature type="compositionally biased region" description="Acidic residues" evidence="2">
    <location>
        <begin position="96"/>
        <end position="105"/>
    </location>
</feature>
<sequence>MVTPDPRANNPHPHYTKQHHRTADITWILQYHGRLQKSRIVISRLWLPYTRPSNAFNRRHGTKSPHDPDELRDYVREIFKKSRLIAESLPEPPISDNDDYPELDDTQNSSARRIVPSSARVGETDPEITDLQKEWGKPLKMGGPKDNPLDVTVWKLSANDGGGSWFGRRSVHEGLPFSRWRKKLSTEYDETLKVNRKKIEEGQTPDKSIRGIGAEEKIETIEVKDHDGSVLGDLMVYHVSAQFPKPTAPRDFVELIINSDSGLQTGGTKQPGRSWIMISKPCEHPDIRHRQGYTRGQYESVEVIREIPKKSGNWTSSSTQGSKMNSDSPSSNLQHHEGLPERDEAGDDDEDEEMNPVEWIMVTRSDPGGNIPRWMVDKGTPRSVGADAAKFINWALQDDKPPTQESTVTESANNLAGAKAKSGESTNEYDSDQADDSDSDYESLDSDGEHSHHGLIASVTGLLNTGLERFAPQVLGYGAHTKVSSDLPAGDEVSYIDADGIAHLSPESVQQNKTALDAELSRSREPDHASISSVHSEQETVVDGTAHNNMSTEELNQMTKNSKLTSHEKELAKLAIRKREVESKLEEVRAELDKFQIPSQPPSVSGTPVKGISEADSDTNGMRKRAATNMSSGSANTRTQQSQSQPQGEINNEDQPSSAQTATPDPPSYLPKAASQFLNGESKLLKQLRKIEASQLKVTSKIQARKRKDEERSKKSKSKNKSEVDALKQEVHDLKKEVKQLRSERQKWVDLVSSLQAENTRLAAKSDA</sequence>
<feature type="compositionally biased region" description="Basic and acidic residues" evidence="2">
    <location>
        <begin position="334"/>
        <end position="343"/>
    </location>
</feature>
<feature type="compositionally biased region" description="Basic and acidic residues" evidence="2">
    <location>
        <begin position="519"/>
        <end position="528"/>
    </location>
</feature>
<dbReference type="PANTHER" id="PTHR40370">
    <property type="entry name" value="EXPRESSED PROTEIN"/>
    <property type="match status" value="1"/>
</dbReference>
<dbReference type="InterPro" id="IPR024500">
    <property type="entry name" value="DUF3074"/>
</dbReference>
<protein>
    <recommendedName>
        <fullName evidence="3">DUF3074 domain-containing protein</fullName>
    </recommendedName>
</protein>
<feature type="region of interest" description="Disordered" evidence="2">
    <location>
        <begin position="1"/>
        <end position="20"/>
    </location>
</feature>
<dbReference type="Pfam" id="PF11274">
    <property type="entry name" value="DUF3074"/>
    <property type="match status" value="1"/>
</dbReference>
<gene>
    <name evidence="4" type="ORF">N7530_001559</name>
</gene>
<evidence type="ECO:0000313" key="4">
    <source>
        <dbReference type="EMBL" id="KAJ5487259.1"/>
    </source>
</evidence>
<dbReference type="SUPFAM" id="SSF55961">
    <property type="entry name" value="Bet v1-like"/>
    <property type="match status" value="1"/>
</dbReference>
<feature type="region of interest" description="Disordered" evidence="2">
    <location>
        <begin position="86"/>
        <end position="128"/>
    </location>
</feature>
<feature type="region of interest" description="Disordered" evidence="2">
    <location>
        <begin position="396"/>
        <end position="452"/>
    </location>
</feature>
<keyword evidence="1" id="KW-0175">Coiled coil</keyword>
<dbReference type="AlphaFoldDB" id="A0A9X0BWF3"/>
<evidence type="ECO:0000259" key="3">
    <source>
        <dbReference type="Pfam" id="PF11274"/>
    </source>
</evidence>
<accession>A0A9X0BWF3</accession>
<feature type="compositionally biased region" description="Polar residues" evidence="2">
    <location>
        <begin position="312"/>
        <end position="333"/>
    </location>
</feature>
<feature type="region of interest" description="Disordered" evidence="2">
    <location>
        <begin position="592"/>
        <end position="675"/>
    </location>
</feature>
<dbReference type="Gene3D" id="3.30.530.20">
    <property type="match status" value="1"/>
</dbReference>
<feature type="region of interest" description="Disordered" evidence="2">
    <location>
        <begin position="697"/>
        <end position="731"/>
    </location>
</feature>
<evidence type="ECO:0000313" key="5">
    <source>
        <dbReference type="Proteomes" id="UP001147760"/>
    </source>
</evidence>
<feature type="compositionally biased region" description="Polar residues" evidence="2">
    <location>
        <begin position="628"/>
        <end position="663"/>
    </location>
</feature>
<organism evidence="4 5">
    <name type="scientific">Penicillium desertorum</name>
    <dbReference type="NCBI Taxonomy" id="1303715"/>
    <lineage>
        <taxon>Eukaryota</taxon>
        <taxon>Fungi</taxon>
        <taxon>Dikarya</taxon>
        <taxon>Ascomycota</taxon>
        <taxon>Pezizomycotina</taxon>
        <taxon>Eurotiomycetes</taxon>
        <taxon>Eurotiomycetidae</taxon>
        <taxon>Eurotiales</taxon>
        <taxon>Aspergillaceae</taxon>
        <taxon>Penicillium</taxon>
    </lineage>
</organism>
<reference evidence="4" key="1">
    <citation type="submission" date="2022-12" db="EMBL/GenBank/DDBJ databases">
        <authorList>
            <person name="Petersen C."/>
        </authorList>
    </citation>
    <scope>NUCLEOTIDE SEQUENCE</scope>
    <source>
        <strain evidence="4">IBT 17660</strain>
    </source>
</reference>
<name>A0A9X0BWF3_9EURO</name>
<dbReference type="PANTHER" id="PTHR40370:SF1">
    <property type="entry name" value="DUF3074 DOMAIN-CONTAINING PROTEIN"/>
    <property type="match status" value="1"/>
</dbReference>
<feature type="region of interest" description="Disordered" evidence="2">
    <location>
        <begin position="508"/>
        <end position="541"/>
    </location>
</feature>
<reference evidence="4" key="2">
    <citation type="journal article" date="2023" name="IMA Fungus">
        <title>Comparative genomic study of the Penicillium genus elucidates a diverse pangenome and 15 lateral gene transfer events.</title>
        <authorList>
            <person name="Petersen C."/>
            <person name="Sorensen T."/>
            <person name="Nielsen M.R."/>
            <person name="Sondergaard T.E."/>
            <person name="Sorensen J.L."/>
            <person name="Fitzpatrick D.A."/>
            <person name="Frisvad J.C."/>
            <person name="Nielsen K.L."/>
        </authorList>
    </citation>
    <scope>NUCLEOTIDE SEQUENCE</scope>
    <source>
        <strain evidence="4">IBT 17660</strain>
    </source>
</reference>
<proteinExistence type="predicted"/>
<evidence type="ECO:0000256" key="1">
    <source>
        <dbReference type="SAM" id="Coils"/>
    </source>
</evidence>
<feature type="domain" description="DUF3074" evidence="3">
    <location>
        <begin position="165"/>
        <end position="395"/>
    </location>
</feature>
<feature type="compositionally biased region" description="Basic and acidic residues" evidence="2">
    <location>
        <begin position="720"/>
        <end position="731"/>
    </location>
</feature>
<dbReference type="EMBL" id="JAPWDO010000001">
    <property type="protein sequence ID" value="KAJ5487259.1"/>
    <property type="molecule type" value="Genomic_DNA"/>
</dbReference>
<feature type="coiled-coil region" evidence="1">
    <location>
        <begin position="564"/>
        <end position="591"/>
    </location>
</feature>
<feature type="compositionally biased region" description="Polar residues" evidence="2">
    <location>
        <begin position="403"/>
        <end position="414"/>
    </location>
</feature>
<dbReference type="Proteomes" id="UP001147760">
    <property type="component" value="Unassembled WGS sequence"/>
</dbReference>